<comment type="subcellular location">
    <subcellularLocation>
        <location evidence="1">Membrane</location>
        <topology evidence="1">Single-pass membrane protein</topology>
    </subcellularLocation>
</comment>
<evidence type="ECO:0000313" key="8">
    <source>
        <dbReference type="Proteomes" id="UP000305109"/>
    </source>
</evidence>
<protein>
    <submittedName>
        <fullName evidence="7">LemA family protein</fullName>
    </submittedName>
</protein>
<dbReference type="Proteomes" id="UP000305109">
    <property type="component" value="Unassembled WGS sequence"/>
</dbReference>
<comment type="caution">
    <text evidence="7">The sequence shown here is derived from an EMBL/GenBank/DDBJ whole genome shotgun (WGS) entry which is preliminary data.</text>
</comment>
<sequence>MTLVTVVAVVAVVLLVTWAVSVIRRLRRFEGNLTASRGLLDVELKRRCDQAPELIAAARAAAMPSEILAPLVGARSLAVALREQGMSLGEQAGSENALSVALHRLMFEVECNPNVKHDWAIQRPALELKVTEQRIIGAARVYNDSATAVNRLVRSVPAGVVARLVGGQQVPLFEATVVELPIGPDVAAEAHALHDVAPLAPLHDEVVSPAPLHDDTVAPSGRDAGVPGALL</sequence>
<accession>A0ABY2RLV0</accession>
<name>A0ABY2RLV0_9NOCA</name>
<evidence type="ECO:0000256" key="4">
    <source>
        <dbReference type="ARBA" id="ARBA00022989"/>
    </source>
</evidence>
<comment type="similarity">
    <text evidence="2">Belongs to the LemA family.</text>
</comment>
<keyword evidence="8" id="KW-1185">Reference proteome</keyword>
<dbReference type="EMBL" id="SUMD01000003">
    <property type="protein sequence ID" value="TJZ79268.1"/>
    <property type="molecule type" value="Genomic_DNA"/>
</dbReference>
<proteinExistence type="inferred from homology"/>
<keyword evidence="4" id="KW-1133">Transmembrane helix</keyword>
<dbReference type="Pfam" id="PF04011">
    <property type="entry name" value="LemA"/>
    <property type="match status" value="1"/>
</dbReference>
<organism evidence="7 8">
    <name type="scientific">Rhodococcus oryzae</name>
    <dbReference type="NCBI Taxonomy" id="2571143"/>
    <lineage>
        <taxon>Bacteria</taxon>
        <taxon>Bacillati</taxon>
        <taxon>Actinomycetota</taxon>
        <taxon>Actinomycetes</taxon>
        <taxon>Mycobacteriales</taxon>
        <taxon>Nocardiaceae</taxon>
        <taxon>Rhodococcus</taxon>
    </lineage>
</organism>
<reference evidence="7 8" key="1">
    <citation type="submission" date="2019-04" db="EMBL/GenBank/DDBJ databases">
        <title>Rhodococcus oryzae sp. nov., a novel actinomycete isolated from rhizosphere soil of rice (Oryza sativa L.).</title>
        <authorList>
            <person name="Li C."/>
        </authorList>
    </citation>
    <scope>NUCLEOTIDE SEQUENCE [LARGE SCALE GENOMIC DNA]</scope>
    <source>
        <strain evidence="7 8">NEAU-CX67</strain>
    </source>
</reference>
<evidence type="ECO:0000256" key="6">
    <source>
        <dbReference type="SAM" id="MobiDB-lite"/>
    </source>
</evidence>
<gene>
    <name evidence="7" type="ORF">FCG67_06395</name>
</gene>
<dbReference type="InterPro" id="IPR007156">
    <property type="entry name" value="MamQ_LemA"/>
</dbReference>
<dbReference type="SUPFAM" id="SSF140478">
    <property type="entry name" value="LemA-like"/>
    <property type="match status" value="1"/>
</dbReference>
<keyword evidence="3" id="KW-0812">Transmembrane</keyword>
<dbReference type="PANTHER" id="PTHR34478:SF1">
    <property type="entry name" value="PROTEIN LEMA"/>
    <property type="match status" value="1"/>
</dbReference>
<evidence type="ECO:0000256" key="3">
    <source>
        <dbReference type="ARBA" id="ARBA00022692"/>
    </source>
</evidence>
<dbReference type="InterPro" id="IPR023353">
    <property type="entry name" value="LemA-like_dom_sf"/>
</dbReference>
<evidence type="ECO:0000256" key="5">
    <source>
        <dbReference type="ARBA" id="ARBA00023136"/>
    </source>
</evidence>
<feature type="region of interest" description="Disordered" evidence="6">
    <location>
        <begin position="210"/>
        <end position="231"/>
    </location>
</feature>
<dbReference type="PANTHER" id="PTHR34478">
    <property type="entry name" value="PROTEIN LEMA"/>
    <property type="match status" value="1"/>
</dbReference>
<evidence type="ECO:0000256" key="2">
    <source>
        <dbReference type="ARBA" id="ARBA00008854"/>
    </source>
</evidence>
<evidence type="ECO:0000313" key="7">
    <source>
        <dbReference type="EMBL" id="TJZ79268.1"/>
    </source>
</evidence>
<dbReference type="Gene3D" id="1.20.1440.20">
    <property type="entry name" value="LemA-like domain"/>
    <property type="match status" value="1"/>
</dbReference>
<keyword evidence="5" id="KW-0472">Membrane</keyword>
<evidence type="ECO:0000256" key="1">
    <source>
        <dbReference type="ARBA" id="ARBA00004167"/>
    </source>
</evidence>